<dbReference type="SMART" id="SM01100">
    <property type="entry name" value="CRAL_TRIO_N"/>
    <property type="match status" value="1"/>
</dbReference>
<dbReference type="GO" id="GO:0008526">
    <property type="term" value="F:phosphatidylinositol transfer activity"/>
    <property type="evidence" value="ECO:0007669"/>
    <property type="project" value="TreeGrafter"/>
</dbReference>
<sequence>MADVDQQTPTSHPAASLQDEKVLKGLDTAINSPAVVAYNIPPYSKDSSLENATVDASKDPAKTPFLQPVSGCKPSPPAPLTSEQVTKYESLLSTVKTWTDVPDNLAAKAARSPLTDSERMWLTKDCLLRYLRASKWVLATAATRLQATLSWRREWGVERDTPEYISEENATGKQAITGFDNQSRPCLYLNPHKQNTKGEEKQMHHLVFMLERCIDLMPPGQETLALLVNFKESRKGQGASIAQGRLTIYILQNHYPERLGKAMVQEVPWYISFFFKAIRAFIDPMTREKLMFDAKLRDLIPPEQLLKFFDGDAEFEYEHDKYWPAFIALANARKAEMVKRWESAGKPIGASEAYLKGEDLVSNGGLNESMRDTAITEQKGATAAGEAPSKSDEV</sequence>
<dbReference type="InterPro" id="IPR036865">
    <property type="entry name" value="CRAL-TRIO_dom_sf"/>
</dbReference>
<feature type="region of interest" description="Disordered" evidence="1">
    <location>
        <begin position="365"/>
        <end position="394"/>
    </location>
</feature>
<evidence type="ECO:0000259" key="2">
    <source>
        <dbReference type="PROSITE" id="PS50191"/>
    </source>
</evidence>
<proteinExistence type="predicted"/>
<gene>
    <name evidence="3" type="primary">PDR16</name>
    <name evidence="3" type="ORF">OHK93_008595</name>
</gene>
<dbReference type="SUPFAM" id="SSF52087">
    <property type="entry name" value="CRAL/TRIO domain"/>
    <property type="match status" value="1"/>
</dbReference>
<dbReference type="Pfam" id="PF03765">
    <property type="entry name" value="CRAL_TRIO_N"/>
    <property type="match status" value="1"/>
</dbReference>
<evidence type="ECO:0000256" key="1">
    <source>
        <dbReference type="SAM" id="MobiDB-lite"/>
    </source>
</evidence>
<protein>
    <submittedName>
        <fullName evidence="3">Phosphatidylinositol transfer protein (PITP)</fullName>
    </submittedName>
</protein>
<dbReference type="InterPro" id="IPR052578">
    <property type="entry name" value="PI_Transfer_CRAL-TRIO"/>
</dbReference>
<dbReference type="PANTHER" id="PTHR45824">
    <property type="entry name" value="GH16843P"/>
    <property type="match status" value="1"/>
</dbReference>
<accession>A0AA43TYM9</accession>
<name>A0AA43TYM9_9LECA</name>
<dbReference type="CDD" id="cd00170">
    <property type="entry name" value="SEC14"/>
    <property type="match status" value="1"/>
</dbReference>
<feature type="domain" description="CRAL-TRIO" evidence="2">
    <location>
        <begin position="164"/>
        <end position="317"/>
    </location>
</feature>
<feature type="compositionally biased region" description="Polar residues" evidence="1">
    <location>
        <begin position="1"/>
        <end position="13"/>
    </location>
</feature>
<dbReference type="Pfam" id="PF00650">
    <property type="entry name" value="CRAL_TRIO"/>
    <property type="match status" value="1"/>
</dbReference>
<dbReference type="Proteomes" id="UP001161017">
    <property type="component" value="Unassembled WGS sequence"/>
</dbReference>
<evidence type="ECO:0000313" key="3">
    <source>
        <dbReference type="EMBL" id="MDI1489317.1"/>
    </source>
</evidence>
<dbReference type="PROSITE" id="PS50191">
    <property type="entry name" value="CRAL_TRIO"/>
    <property type="match status" value="1"/>
</dbReference>
<comment type="caution">
    <text evidence="3">The sequence shown here is derived from an EMBL/GenBank/DDBJ whole genome shotgun (WGS) entry which is preliminary data.</text>
</comment>
<dbReference type="Gene3D" id="3.40.525.10">
    <property type="entry name" value="CRAL-TRIO lipid binding domain"/>
    <property type="match status" value="1"/>
</dbReference>
<organism evidence="3 4">
    <name type="scientific">Ramalina farinacea</name>
    <dbReference type="NCBI Taxonomy" id="258253"/>
    <lineage>
        <taxon>Eukaryota</taxon>
        <taxon>Fungi</taxon>
        <taxon>Dikarya</taxon>
        <taxon>Ascomycota</taxon>
        <taxon>Pezizomycotina</taxon>
        <taxon>Lecanoromycetes</taxon>
        <taxon>OSLEUM clade</taxon>
        <taxon>Lecanoromycetidae</taxon>
        <taxon>Lecanorales</taxon>
        <taxon>Lecanorineae</taxon>
        <taxon>Ramalinaceae</taxon>
        <taxon>Ramalina</taxon>
    </lineage>
</organism>
<dbReference type="AlphaFoldDB" id="A0AA43TYM9"/>
<dbReference type="SMART" id="SM00516">
    <property type="entry name" value="SEC14"/>
    <property type="match status" value="1"/>
</dbReference>
<evidence type="ECO:0000313" key="4">
    <source>
        <dbReference type="Proteomes" id="UP001161017"/>
    </source>
</evidence>
<keyword evidence="4" id="KW-1185">Reference proteome</keyword>
<dbReference type="InterPro" id="IPR036273">
    <property type="entry name" value="CRAL/TRIO_N_dom_sf"/>
</dbReference>
<dbReference type="InterPro" id="IPR011074">
    <property type="entry name" value="CRAL/TRIO_N_dom"/>
</dbReference>
<dbReference type="PANTHER" id="PTHR45824:SF29">
    <property type="entry name" value="GH16843P"/>
    <property type="match status" value="1"/>
</dbReference>
<dbReference type="InterPro" id="IPR001251">
    <property type="entry name" value="CRAL-TRIO_dom"/>
</dbReference>
<reference evidence="3" key="1">
    <citation type="journal article" date="2023" name="Genome Biol. Evol.">
        <title>First Whole Genome Sequence and Flow Cytometry Genome Size Data for the Lichen-Forming Fungus Ramalina farinacea (Ascomycota).</title>
        <authorList>
            <person name="Llewellyn T."/>
            <person name="Mian S."/>
            <person name="Hill R."/>
            <person name="Leitch I.J."/>
            <person name="Gaya E."/>
        </authorList>
    </citation>
    <scope>NUCLEOTIDE SEQUENCE</scope>
    <source>
        <strain evidence="3">LIQ254RAFAR</strain>
    </source>
</reference>
<feature type="region of interest" description="Disordered" evidence="1">
    <location>
        <begin position="1"/>
        <end position="21"/>
    </location>
</feature>
<dbReference type="EMBL" id="JAPUFD010000009">
    <property type="protein sequence ID" value="MDI1489317.1"/>
    <property type="molecule type" value="Genomic_DNA"/>
</dbReference>
<dbReference type="SUPFAM" id="SSF46938">
    <property type="entry name" value="CRAL/TRIO N-terminal domain"/>
    <property type="match status" value="1"/>
</dbReference>